<dbReference type="EMBL" id="CM026421">
    <property type="protein sequence ID" value="KAG0593493.1"/>
    <property type="molecule type" value="Genomic_DNA"/>
</dbReference>
<evidence type="ECO:0000256" key="2">
    <source>
        <dbReference type="ARBA" id="ARBA00022614"/>
    </source>
</evidence>
<organism evidence="11 12">
    <name type="scientific">Ceratodon purpureus</name>
    <name type="common">Fire moss</name>
    <name type="synonym">Dicranum purpureum</name>
    <dbReference type="NCBI Taxonomy" id="3225"/>
    <lineage>
        <taxon>Eukaryota</taxon>
        <taxon>Viridiplantae</taxon>
        <taxon>Streptophyta</taxon>
        <taxon>Embryophyta</taxon>
        <taxon>Bryophyta</taxon>
        <taxon>Bryophytina</taxon>
        <taxon>Bryopsida</taxon>
        <taxon>Dicranidae</taxon>
        <taxon>Pseudoditrichales</taxon>
        <taxon>Ditrichaceae</taxon>
        <taxon>Ceratodon</taxon>
    </lineage>
</organism>
<feature type="chain" id="PRO_5035938335" description="Protein kinase domain-containing protein" evidence="9">
    <location>
        <begin position="32"/>
        <end position="726"/>
    </location>
</feature>
<dbReference type="SUPFAM" id="SSF56112">
    <property type="entry name" value="Protein kinase-like (PK-like)"/>
    <property type="match status" value="1"/>
</dbReference>
<evidence type="ECO:0000256" key="3">
    <source>
        <dbReference type="ARBA" id="ARBA00022692"/>
    </source>
</evidence>
<proteinExistence type="predicted"/>
<keyword evidence="4" id="KW-0677">Repeat</keyword>
<dbReference type="Gene3D" id="3.80.10.10">
    <property type="entry name" value="Ribonuclease Inhibitor"/>
    <property type="match status" value="2"/>
</dbReference>
<evidence type="ECO:0000256" key="9">
    <source>
        <dbReference type="SAM" id="SignalP"/>
    </source>
</evidence>
<feature type="compositionally biased region" description="Low complexity" evidence="7">
    <location>
        <begin position="266"/>
        <end position="283"/>
    </location>
</feature>
<evidence type="ECO:0000256" key="4">
    <source>
        <dbReference type="ARBA" id="ARBA00022737"/>
    </source>
</evidence>
<dbReference type="SUPFAM" id="SSF52058">
    <property type="entry name" value="L domain-like"/>
    <property type="match status" value="1"/>
</dbReference>
<evidence type="ECO:0000256" key="5">
    <source>
        <dbReference type="ARBA" id="ARBA00022989"/>
    </source>
</evidence>
<dbReference type="InterPro" id="IPR013210">
    <property type="entry name" value="LRR_N_plant-typ"/>
</dbReference>
<keyword evidence="5 8" id="KW-1133">Transmembrane helix</keyword>
<keyword evidence="12" id="KW-1185">Reference proteome</keyword>
<dbReference type="GO" id="GO:0004672">
    <property type="term" value="F:protein kinase activity"/>
    <property type="evidence" value="ECO:0007669"/>
    <property type="project" value="InterPro"/>
</dbReference>
<dbReference type="AlphaFoldDB" id="A0A8T0JET3"/>
<dbReference type="FunFam" id="3.30.200.20:FF:000125">
    <property type="entry name" value="Protein STRUBBELIG-RECEPTOR FAMILY 8"/>
    <property type="match status" value="1"/>
</dbReference>
<dbReference type="Pfam" id="PF13855">
    <property type="entry name" value="LRR_8"/>
    <property type="match status" value="1"/>
</dbReference>
<keyword evidence="2" id="KW-0433">Leucine-rich repeat</keyword>
<comment type="subcellular location">
    <subcellularLocation>
        <location evidence="1">Membrane</location>
    </subcellularLocation>
</comment>
<keyword evidence="6 8" id="KW-0472">Membrane</keyword>
<dbReference type="CDD" id="cd14066">
    <property type="entry name" value="STKc_IRAK"/>
    <property type="match status" value="1"/>
</dbReference>
<dbReference type="Pfam" id="PF08263">
    <property type="entry name" value="LRRNT_2"/>
    <property type="match status" value="1"/>
</dbReference>
<evidence type="ECO:0000313" key="11">
    <source>
        <dbReference type="EMBL" id="KAG0593493.1"/>
    </source>
</evidence>
<dbReference type="Pfam" id="PF00560">
    <property type="entry name" value="LRR_1"/>
    <property type="match status" value="2"/>
</dbReference>
<dbReference type="PROSITE" id="PS50011">
    <property type="entry name" value="PROTEIN_KINASE_DOM"/>
    <property type="match status" value="1"/>
</dbReference>
<evidence type="ECO:0000256" key="8">
    <source>
        <dbReference type="SAM" id="Phobius"/>
    </source>
</evidence>
<dbReference type="PANTHER" id="PTHR48007:SF22">
    <property type="entry name" value="PROTEIN STRUBBELIG-RECEPTOR FAMILY 3-LIKE ISOFORM X1"/>
    <property type="match status" value="1"/>
</dbReference>
<sequence>MGMETAAWRSPRAGVILLFVALISVVSSVHGQQNQQEINGLIAMYNDFSQNPKLTGWTPNNANPCGGQNWLGIVCSGQTVTEIRLGGQNLNGKLSGWYLSQNLKNLRVIDVSGNNLTGDMPQQFPSTLTQMIMNNNQFTGSLPQFDNLGALTTINLSNNKLTGNLNPQIFTLLVNAVTFDVSNNQIQGSLPDSVKNMKSLKTMNLQNNQLSGQLPGSLAQLTGLDTFNIENNKFTGFLPSGFNPPVYKVGGNQLSLNAPPPPPGTPALTPRTSSGAGNGSSSSSSSFPIGAIIGVAVGGVVILAVLGLVFWFCCKKKRAGRKMDDAEANRNSSRRTWFTPLITGKDKAPKHRVFEPAPLDKTPVMEEPRVKASPPVKTLKAPPSFKGISGTTYPKVSGTVNRNNIAATAFSVADLQAATNSFSQDNLIGEGGLGRVYRAEFPNGQVLAVKKIDSNASMVQNEDDFLSVVDGLSRLQQTNCAELVGYCVEHDQRLLVYEYISRGTLNELLHFSGENTKGLSWNVRIKIALGAARALEYLHEVCAPPVVHRNFKSGNILLDDELNAHVSDCGLANLAPSGSERQVSAQMLGSFGYSAPEYAMSGTYTVKSDVYSFGVVMLELLTGRKPLDSTRPRSEQSLVRWATPQLHDIDALARMVDPALKGIYPAKSLSRFADIVALCVQPEPEFRPPMSEVVQALVRLMQRASLSKRRSESATGMEVNEPSDSL</sequence>
<dbReference type="InterPro" id="IPR001245">
    <property type="entry name" value="Ser-Thr/Tyr_kinase_cat_dom"/>
</dbReference>
<reference evidence="11" key="1">
    <citation type="submission" date="2020-06" db="EMBL/GenBank/DDBJ databases">
        <title>WGS assembly of Ceratodon purpureus strain R40.</title>
        <authorList>
            <person name="Carey S.B."/>
            <person name="Jenkins J."/>
            <person name="Shu S."/>
            <person name="Lovell J.T."/>
            <person name="Sreedasyam A."/>
            <person name="Maumus F."/>
            <person name="Tiley G.P."/>
            <person name="Fernandez-Pozo N."/>
            <person name="Barry K."/>
            <person name="Chen C."/>
            <person name="Wang M."/>
            <person name="Lipzen A."/>
            <person name="Daum C."/>
            <person name="Saski C.A."/>
            <person name="Payton A.C."/>
            <person name="Mcbreen J.C."/>
            <person name="Conrad R.E."/>
            <person name="Kollar L.M."/>
            <person name="Olsson S."/>
            <person name="Huttunen S."/>
            <person name="Landis J.B."/>
            <person name="Wickett N.J."/>
            <person name="Johnson M.G."/>
            <person name="Rensing S.A."/>
            <person name="Grimwood J."/>
            <person name="Schmutz J."/>
            <person name="Mcdaniel S.F."/>
        </authorList>
    </citation>
    <scope>NUCLEOTIDE SEQUENCE</scope>
    <source>
        <strain evidence="11">R40</strain>
    </source>
</reference>
<dbReference type="InterPro" id="IPR032675">
    <property type="entry name" value="LRR_dom_sf"/>
</dbReference>
<dbReference type="GO" id="GO:0005524">
    <property type="term" value="F:ATP binding"/>
    <property type="evidence" value="ECO:0007669"/>
    <property type="project" value="InterPro"/>
</dbReference>
<name>A0A8T0JET3_CERPU</name>
<feature type="transmembrane region" description="Helical" evidence="8">
    <location>
        <begin position="289"/>
        <end position="313"/>
    </location>
</feature>
<evidence type="ECO:0000259" key="10">
    <source>
        <dbReference type="PROSITE" id="PS50011"/>
    </source>
</evidence>
<keyword evidence="9" id="KW-0732">Signal</keyword>
<dbReference type="Pfam" id="PF07714">
    <property type="entry name" value="PK_Tyr_Ser-Thr"/>
    <property type="match status" value="1"/>
</dbReference>
<dbReference type="PANTHER" id="PTHR48007">
    <property type="entry name" value="LEUCINE-RICH REPEAT RECEPTOR-LIKE PROTEIN KINASE PXC1"/>
    <property type="match status" value="1"/>
</dbReference>
<evidence type="ECO:0000256" key="7">
    <source>
        <dbReference type="SAM" id="MobiDB-lite"/>
    </source>
</evidence>
<evidence type="ECO:0000313" key="12">
    <source>
        <dbReference type="Proteomes" id="UP000822688"/>
    </source>
</evidence>
<dbReference type="InterPro" id="IPR011009">
    <property type="entry name" value="Kinase-like_dom_sf"/>
</dbReference>
<protein>
    <recommendedName>
        <fullName evidence="10">Protein kinase domain-containing protein</fullName>
    </recommendedName>
</protein>
<dbReference type="InterPro" id="IPR000719">
    <property type="entry name" value="Prot_kinase_dom"/>
</dbReference>
<keyword evidence="3 8" id="KW-0812">Transmembrane</keyword>
<accession>A0A8T0JET3</accession>
<dbReference type="Gene3D" id="3.30.200.20">
    <property type="entry name" value="Phosphorylase Kinase, domain 1"/>
    <property type="match status" value="1"/>
</dbReference>
<dbReference type="InterPro" id="IPR046959">
    <property type="entry name" value="PRK1-6/SRF4-like"/>
</dbReference>
<evidence type="ECO:0000256" key="6">
    <source>
        <dbReference type="ARBA" id="ARBA00023136"/>
    </source>
</evidence>
<dbReference type="FunFam" id="1.10.510.10:FF:000095">
    <property type="entry name" value="protein STRUBBELIG-RECEPTOR FAMILY 8"/>
    <property type="match status" value="1"/>
</dbReference>
<comment type="caution">
    <text evidence="11">The sequence shown here is derived from an EMBL/GenBank/DDBJ whole genome shotgun (WGS) entry which is preliminary data.</text>
</comment>
<evidence type="ECO:0000256" key="1">
    <source>
        <dbReference type="ARBA" id="ARBA00004370"/>
    </source>
</evidence>
<dbReference type="Proteomes" id="UP000822688">
    <property type="component" value="Chromosome 1"/>
</dbReference>
<feature type="region of interest" description="Disordered" evidence="7">
    <location>
        <begin position="252"/>
        <end position="283"/>
    </location>
</feature>
<gene>
    <name evidence="11" type="ORF">KC19_1G334400</name>
</gene>
<dbReference type="Gene3D" id="1.10.510.10">
    <property type="entry name" value="Transferase(Phosphotransferase) domain 1"/>
    <property type="match status" value="1"/>
</dbReference>
<dbReference type="GO" id="GO:0016020">
    <property type="term" value="C:membrane"/>
    <property type="evidence" value="ECO:0007669"/>
    <property type="project" value="UniProtKB-SubCell"/>
</dbReference>
<feature type="domain" description="Protein kinase" evidence="10">
    <location>
        <begin position="422"/>
        <end position="700"/>
    </location>
</feature>
<feature type="signal peptide" evidence="9">
    <location>
        <begin position="1"/>
        <end position="31"/>
    </location>
</feature>
<dbReference type="InterPro" id="IPR001611">
    <property type="entry name" value="Leu-rich_rpt"/>
</dbReference>